<evidence type="ECO:0000259" key="2">
    <source>
        <dbReference type="SMART" id="SM00382"/>
    </source>
</evidence>
<dbReference type="PANTHER" id="PTHR32182:SF23">
    <property type="entry name" value="ATP BINDING PROTEIN"/>
    <property type="match status" value="1"/>
</dbReference>
<evidence type="ECO:0000313" key="3">
    <source>
        <dbReference type="EMBL" id="MSE14514.1"/>
    </source>
</evidence>
<organism evidence="3 4">
    <name type="scientific">Enterobacter agglomerans</name>
    <name type="common">Erwinia herbicola</name>
    <name type="synonym">Pantoea agglomerans</name>
    <dbReference type="NCBI Taxonomy" id="549"/>
    <lineage>
        <taxon>Bacteria</taxon>
        <taxon>Pseudomonadati</taxon>
        <taxon>Pseudomonadota</taxon>
        <taxon>Gammaproteobacteria</taxon>
        <taxon>Enterobacterales</taxon>
        <taxon>Erwiniaceae</taxon>
        <taxon>Pantoea</taxon>
        <taxon>Pantoea agglomerans group</taxon>
    </lineage>
</organism>
<dbReference type="CDD" id="cd00267">
    <property type="entry name" value="ABC_ATPase"/>
    <property type="match status" value="1"/>
</dbReference>
<comment type="caution">
    <text evidence="3">The sequence shown here is derived from an EMBL/GenBank/DDBJ whole genome shotgun (WGS) entry which is preliminary data.</text>
</comment>
<dbReference type="Proteomes" id="UP000461948">
    <property type="component" value="Unassembled WGS sequence"/>
</dbReference>
<dbReference type="Pfam" id="PF13175">
    <property type="entry name" value="AAA_15"/>
    <property type="match status" value="1"/>
</dbReference>
<name>A0A7X2MJR7_ENTAG</name>
<dbReference type="SUPFAM" id="SSF52540">
    <property type="entry name" value="P-loop containing nucleoside triphosphate hydrolases"/>
    <property type="match status" value="1"/>
</dbReference>
<dbReference type="SMART" id="SM00382">
    <property type="entry name" value="AAA"/>
    <property type="match status" value="1"/>
</dbReference>
<dbReference type="GO" id="GO:0000731">
    <property type="term" value="P:DNA synthesis involved in DNA repair"/>
    <property type="evidence" value="ECO:0007669"/>
    <property type="project" value="TreeGrafter"/>
</dbReference>
<feature type="domain" description="AAA+ ATPase" evidence="2">
    <location>
        <begin position="83"/>
        <end position="458"/>
    </location>
</feature>
<dbReference type="AlphaFoldDB" id="A0A7X2MJR7"/>
<proteinExistence type="predicted"/>
<dbReference type="InterPro" id="IPR027417">
    <property type="entry name" value="P-loop_NTPase"/>
</dbReference>
<dbReference type="EMBL" id="WKLC01000127">
    <property type="protein sequence ID" value="MSE14514.1"/>
    <property type="molecule type" value="Genomic_DNA"/>
</dbReference>
<gene>
    <name evidence="3" type="ORF">GKC49_04950</name>
</gene>
<keyword evidence="1" id="KW-0175">Coiled coil</keyword>
<sequence length="541" mass="62219">MNKISSTIKKLIKKSENGDFASSYQLYKVYSEGHGIYEIDSELAEKYRKHCVRNMSHGQLRVIKIQLENYKGFENITLDFSPEEKIAVFVGNNGSGKSTLLEALQKAMTHVSSRFATRSNNGDLIERFEIRKGSGYSRITVTYSYNDVSFLMVIGQDNLTDDPKGKSNYSGINELGQLFKNANSVDPAFNYPLLAAYTVERANDVTTKDIENSDEIKESQSWDKFKGYNKSLTGKADFKLFFRWLKELVEIENSDNVELKMLKKEIENKERELENPLLKALVSEHPDSKTTKQLLEQHNLVINHLKEKLNSYFDINSKTLQTVENAIYSFLPGFSELKLQRSPLDLLIKKGDESFSVLQLSQGEKSILSLVADIARRLTILNPSLENPLLGTGVVLIDEIDLHLHPSWQQKIVQRLKSTFENIQFIITTHSPQVCHTIDGENIFLLKDGKRFKAPRGTRGAVSSWVLKNLFEVPERPEHDEFTKKLEEYKNNVYSDKYDTAKSKKLYLELSKHFGSDYDVLVQLQLYIENREWEKEIEKHN</sequence>
<dbReference type="InterPro" id="IPR053498">
    <property type="entry name" value="Retron_ATPase"/>
</dbReference>
<dbReference type="Gene3D" id="3.40.50.300">
    <property type="entry name" value="P-loop containing nucleotide triphosphate hydrolases"/>
    <property type="match status" value="1"/>
</dbReference>
<evidence type="ECO:0000256" key="1">
    <source>
        <dbReference type="SAM" id="Coils"/>
    </source>
</evidence>
<dbReference type="GO" id="GO:0006302">
    <property type="term" value="P:double-strand break repair"/>
    <property type="evidence" value="ECO:0007669"/>
    <property type="project" value="TreeGrafter"/>
</dbReference>
<dbReference type="NCBIfam" id="NF041760">
    <property type="entry name" value="PtuA"/>
    <property type="match status" value="1"/>
</dbReference>
<reference evidence="3 4" key="1">
    <citation type="submission" date="2019-11" db="EMBL/GenBank/DDBJ databases">
        <title>Draft Genome Sequence of Plant Growth-Promoting Rhizosphere-Associated Bacteria.</title>
        <authorList>
            <person name="Vasilyev I.Y."/>
            <person name="Radchenko V."/>
            <person name="Ilnitskaya E.V."/>
        </authorList>
    </citation>
    <scope>NUCLEOTIDE SEQUENCE [LARGE SCALE GENOMIC DNA]</scope>
    <source>
        <strain evidence="3 4">VRA_MhP_f</strain>
    </source>
</reference>
<dbReference type="InterPro" id="IPR041685">
    <property type="entry name" value="AAA_GajA/Old/RecF-like"/>
</dbReference>
<accession>A0A7X2MJR7</accession>
<feature type="coiled-coil region" evidence="1">
    <location>
        <begin position="252"/>
        <end position="279"/>
    </location>
</feature>
<protein>
    <submittedName>
        <fullName evidence="3">AAA family ATPase</fullName>
    </submittedName>
</protein>
<dbReference type="PANTHER" id="PTHR32182">
    <property type="entry name" value="DNA REPLICATION AND REPAIR PROTEIN RECF"/>
    <property type="match status" value="1"/>
</dbReference>
<dbReference type="InterPro" id="IPR003593">
    <property type="entry name" value="AAA+_ATPase"/>
</dbReference>
<evidence type="ECO:0000313" key="4">
    <source>
        <dbReference type="Proteomes" id="UP000461948"/>
    </source>
</evidence>